<dbReference type="AlphaFoldDB" id="A0A8X6XED2"/>
<proteinExistence type="predicted"/>
<gene>
    <name evidence="1" type="primary">AVEN_578_1</name>
    <name evidence="1" type="ORF">TNIN_438621</name>
</gene>
<sequence length="140" mass="15528">MDREVITSHMENILELPATGNHVRKFYLPVVFHWISFKTVMFKYIVLLSVVLAVSQAIVCPPDFCSKVDCEDLTDCLESNGQKVREKGSYCNCCDICIKVLGENEACVPESDFLGVIITSECATGLFCDPSLKVCIRPAA</sequence>
<accession>A0A8X6XED2</accession>
<protein>
    <submittedName>
        <fullName evidence="1">Uncharacterized protein</fullName>
    </submittedName>
</protein>
<dbReference type="OrthoDB" id="6409105at2759"/>
<dbReference type="EMBL" id="BMAV01007808">
    <property type="protein sequence ID" value="GFY50939.1"/>
    <property type="molecule type" value="Genomic_DNA"/>
</dbReference>
<dbReference type="Proteomes" id="UP000886998">
    <property type="component" value="Unassembled WGS sequence"/>
</dbReference>
<reference evidence="1" key="1">
    <citation type="submission" date="2020-08" db="EMBL/GenBank/DDBJ databases">
        <title>Multicomponent nature underlies the extraordinary mechanical properties of spider dragline silk.</title>
        <authorList>
            <person name="Kono N."/>
            <person name="Nakamura H."/>
            <person name="Mori M."/>
            <person name="Yoshida Y."/>
            <person name="Ohtoshi R."/>
            <person name="Malay A.D."/>
            <person name="Moran D.A.P."/>
            <person name="Tomita M."/>
            <person name="Numata K."/>
            <person name="Arakawa K."/>
        </authorList>
    </citation>
    <scope>NUCLEOTIDE SEQUENCE</scope>
</reference>
<evidence type="ECO:0000313" key="2">
    <source>
        <dbReference type="Proteomes" id="UP000886998"/>
    </source>
</evidence>
<comment type="caution">
    <text evidence="1">The sequence shown here is derived from an EMBL/GenBank/DDBJ whole genome shotgun (WGS) entry which is preliminary data.</text>
</comment>
<organism evidence="1 2">
    <name type="scientific">Trichonephila inaurata madagascariensis</name>
    <dbReference type="NCBI Taxonomy" id="2747483"/>
    <lineage>
        <taxon>Eukaryota</taxon>
        <taxon>Metazoa</taxon>
        <taxon>Ecdysozoa</taxon>
        <taxon>Arthropoda</taxon>
        <taxon>Chelicerata</taxon>
        <taxon>Arachnida</taxon>
        <taxon>Araneae</taxon>
        <taxon>Araneomorphae</taxon>
        <taxon>Entelegynae</taxon>
        <taxon>Araneoidea</taxon>
        <taxon>Nephilidae</taxon>
        <taxon>Trichonephila</taxon>
        <taxon>Trichonephila inaurata</taxon>
    </lineage>
</organism>
<keyword evidence="2" id="KW-1185">Reference proteome</keyword>
<name>A0A8X6XED2_9ARAC</name>
<evidence type="ECO:0000313" key="1">
    <source>
        <dbReference type="EMBL" id="GFY50939.1"/>
    </source>
</evidence>